<keyword evidence="11" id="KW-1185">Reference proteome</keyword>
<feature type="domain" description="Pili assembly chaperone N-terminal" evidence="8">
    <location>
        <begin position="24"/>
        <end position="145"/>
    </location>
</feature>
<dbReference type="FunFam" id="2.60.40.10:FF:000458">
    <property type="entry name" value="Molecular chaperone FimC"/>
    <property type="match status" value="1"/>
</dbReference>
<dbReference type="InterPro" id="IPR008962">
    <property type="entry name" value="PapD-like_sf"/>
</dbReference>
<name>A0A3M4B329_PSEMA</name>
<dbReference type="PANTHER" id="PTHR30251">
    <property type="entry name" value="PILUS ASSEMBLY CHAPERONE"/>
    <property type="match status" value="1"/>
</dbReference>
<dbReference type="InterPro" id="IPR036316">
    <property type="entry name" value="Pili_assmbl_chap_C_dom_sf"/>
</dbReference>
<evidence type="ECO:0008006" key="12">
    <source>
        <dbReference type="Google" id="ProtNLM"/>
    </source>
</evidence>
<accession>A0A3M4B329</accession>
<keyword evidence="3" id="KW-1029">Fimbrium biogenesis</keyword>
<evidence type="ECO:0000256" key="1">
    <source>
        <dbReference type="ARBA" id="ARBA00004418"/>
    </source>
</evidence>
<dbReference type="RefSeq" id="WP_064052318.1">
    <property type="nucleotide sequence ID" value="NZ_RBPW01000256.1"/>
</dbReference>
<evidence type="ECO:0000259" key="9">
    <source>
        <dbReference type="Pfam" id="PF02753"/>
    </source>
</evidence>
<comment type="caution">
    <text evidence="10">The sequence shown here is derived from an EMBL/GenBank/DDBJ whole genome shotgun (WGS) entry which is preliminary data.</text>
</comment>
<dbReference type="Pfam" id="PF02753">
    <property type="entry name" value="PapD_C"/>
    <property type="match status" value="1"/>
</dbReference>
<organism evidence="10 11">
    <name type="scientific">Pseudomonas marginalis pv. marginalis</name>
    <dbReference type="NCBI Taxonomy" id="97473"/>
    <lineage>
        <taxon>Bacteria</taxon>
        <taxon>Pseudomonadati</taxon>
        <taxon>Pseudomonadota</taxon>
        <taxon>Gammaproteobacteria</taxon>
        <taxon>Pseudomonadales</taxon>
        <taxon>Pseudomonadaceae</taxon>
        <taxon>Pseudomonas</taxon>
    </lineage>
</organism>
<keyword evidence="6" id="KW-0143">Chaperone</keyword>
<evidence type="ECO:0000259" key="8">
    <source>
        <dbReference type="Pfam" id="PF00345"/>
    </source>
</evidence>
<dbReference type="EMBL" id="RBQF01000057">
    <property type="protein sequence ID" value="RMP13578.1"/>
    <property type="molecule type" value="Genomic_DNA"/>
</dbReference>
<dbReference type="PANTHER" id="PTHR30251:SF2">
    <property type="entry name" value="FIMBRIAL CHAPERONE YADV-RELATED"/>
    <property type="match status" value="1"/>
</dbReference>
<dbReference type="SUPFAM" id="SSF49354">
    <property type="entry name" value="PapD-like"/>
    <property type="match status" value="1"/>
</dbReference>
<dbReference type="InterPro" id="IPR016147">
    <property type="entry name" value="Pili_assmbl_chaperone_N"/>
</dbReference>
<dbReference type="GO" id="GO:0030288">
    <property type="term" value="C:outer membrane-bounded periplasmic space"/>
    <property type="evidence" value="ECO:0007669"/>
    <property type="project" value="InterPro"/>
</dbReference>
<dbReference type="GO" id="GO:0071555">
    <property type="term" value="P:cell wall organization"/>
    <property type="evidence" value="ECO:0007669"/>
    <property type="project" value="InterPro"/>
</dbReference>
<protein>
    <recommendedName>
        <fullName evidence="12">Pili assembly chaperone N-terminal domain-containing protein</fullName>
    </recommendedName>
</protein>
<evidence type="ECO:0000256" key="6">
    <source>
        <dbReference type="ARBA" id="ARBA00023186"/>
    </source>
</evidence>
<dbReference type="PRINTS" id="PR00969">
    <property type="entry name" value="CHAPERONPILI"/>
</dbReference>
<dbReference type="InterPro" id="IPR001829">
    <property type="entry name" value="Pili_assmbl_chaperone_bac"/>
</dbReference>
<evidence type="ECO:0000256" key="3">
    <source>
        <dbReference type="ARBA" id="ARBA00022558"/>
    </source>
</evidence>
<comment type="similarity">
    <text evidence="2">Belongs to the periplasmic pilus chaperone family.</text>
</comment>
<evidence type="ECO:0000256" key="4">
    <source>
        <dbReference type="ARBA" id="ARBA00022729"/>
    </source>
</evidence>
<dbReference type="InterPro" id="IPR050643">
    <property type="entry name" value="Periplasmic_pilus_chap"/>
</dbReference>
<evidence type="ECO:0000256" key="2">
    <source>
        <dbReference type="ARBA" id="ARBA00007399"/>
    </source>
</evidence>
<dbReference type="InterPro" id="IPR016148">
    <property type="entry name" value="Pili_assmbl_chaperone_C"/>
</dbReference>
<proteinExistence type="inferred from homology"/>
<feature type="chain" id="PRO_5017996255" description="Pili assembly chaperone N-terminal domain-containing protein" evidence="7">
    <location>
        <begin position="23"/>
        <end position="232"/>
    </location>
</feature>
<feature type="signal peptide" evidence="7">
    <location>
        <begin position="1"/>
        <end position="22"/>
    </location>
</feature>
<evidence type="ECO:0000256" key="5">
    <source>
        <dbReference type="ARBA" id="ARBA00022764"/>
    </source>
</evidence>
<keyword evidence="4 7" id="KW-0732">Signal</keyword>
<dbReference type="InterPro" id="IPR013783">
    <property type="entry name" value="Ig-like_fold"/>
</dbReference>
<dbReference type="Gene3D" id="2.60.40.10">
    <property type="entry name" value="Immunoglobulins"/>
    <property type="match status" value="2"/>
</dbReference>
<keyword evidence="5" id="KW-0574">Periplasm</keyword>
<comment type="subcellular location">
    <subcellularLocation>
        <location evidence="1">Periplasm</location>
    </subcellularLocation>
</comment>
<gene>
    <name evidence="10" type="ORF">ALQ29_04738</name>
</gene>
<sequence length="232" mass="25270">MRFKVYFLLALFPLWHSAAANAAVTVGATRLIYDGASSEANLTVSNREDTSPYLVQSWVSRFAGGNEESVDSFIVTPPLFRLDANKENILRVIFTGGTDVPQDRESLFLMNVKAIPAMSDDQKGKNVLQIALKTTIKLFYRPAGVKGSLKDAVAQVGWTSKAGALHFNNGSKLHVVVSELTLNGLPITQAPDVLRPGEQRELPIQAKAGDEVSLSYIDDYGSIVTAPLIRIH</sequence>
<reference evidence="10 11" key="1">
    <citation type="submission" date="2018-08" db="EMBL/GenBank/DDBJ databases">
        <title>Recombination of ecologically and evolutionarily significant loci maintains genetic cohesion in the Pseudomonas syringae species complex.</title>
        <authorList>
            <person name="Dillon M."/>
            <person name="Thakur S."/>
            <person name="Almeida R.N.D."/>
            <person name="Weir B.S."/>
            <person name="Guttman D.S."/>
        </authorList>
    </citation>
    <scope>NUCLEOTIDE SEQUENCE [LARGE SCALE GENOMIC DNA]</scope>
    <source>
        <strain evidence="10 11">ICMP 3555</strain>
    </source>
</reference>
<evidence type="ECO:0000313" key="11">
    <source>
        <dbReference type="Proteomes" id="UP000276587"/>
    </source>
</evidence>
<dbReference type="Pfam" id="PF00345">
    <property type="entry name" value="PapD_N"/>
    <property type="match status" value="1"/>
</dbReference>
<evidence type="ECO:0000256" key="7">
    <source>
        <dbReference type="SAM" id="SignalP"/>
    </source>
</evidence>
<feature type="domain" description="Pili assembly chaperone C-terminal" evidence="9">
    <location>
        <begin position="168"/>
        <end position="224"/>
    </location>
</feature>
<dbReference type="Proteomes" id="UP000276587">
    <property type="component" value="Unassembled WGS sequence"/>
</dbReference>
<evidence type="ECO:0000313" key="10">
    <source>
        <dbReference type="EMBL" id="RMP13578.1"/>
    </source>
</evidence>
<dbReference type="AlphaFoldDB" id="A0A3M4B329"/>
<dbReference type="SUPFAM" id="SSF49584">
    <property type="entry name" value="Periplasmic chaperone C-domain"/>
    <property type="match status" value="1"/>
</dbReference>